<dbReference type="InterPro" id="IPR011600">
    <property type="entry name" value="Pept_C14_caspase"/>
</dbReference>
<evidence type="ECO:0000313" key="8">
    <source>
        <dbReference type="Proteomes" id="UP000468928"/>
    </source>
</evidence>
<feature type="domain" description="FtsK" evidence="6">
    <location>
        <begin position="925"/>
        <end position="1117"/>
    </location>
</feature>
<dbReference type="GO" id="GO:0003677">
    <property type="term" value="F:DNA binding"/>
    <property type="evidence" value="ECO:0007669"/>
    <property type="project" value="InterPro"/>
</dbReference>
<proteinExistence type="predicted"/>
<dbReference type="Pfam" id="PF01580">
    <property type="entry name" value="FtsK_SpoIIIE"/>
    <property type="match status" value="4"/>
</dbReference>
<accession>A0A6P1D6T1</accession>
<dbReference type="Pfam" id="PF00656">
    <property type="entry name" value="Peptidase_C14"/>
    <property type="match status" value="1"/>
</dbReference>
<feature type="binding site" evidence="4">
    <location>
        <begin position="1237"/>
        <end position="1244"/>
    </location>
    <ligand>
        <name>ATP</name>
        <dbReference type="ChEBI" id="CHEBI:30616"/>
    </ligand>
</feature>
<keyword evidence="3 4" id="KW-0067">ATP-binding</keyword>
<evidence type="ECO:0000256" key="3">
    <source>
        <dbReference type="ARBA" id="ARBA00022840"/>
    </source>
</evidence>
<dbReference type="Gene3D" id="3.40.50.1460">
    <property type="match status" value="1"/>
</dbReference>
<dbReference type="SUPFAM" id="SSF52129">
    <property type="entry name" value="Caspase-like"/>
    <property type="match status" value="1"/>
</dbReference>
<evidence type="ECO:0000313" key="7">
    <source>
        <dbReference type="EMBL" id="NEW46355.1"/>
    </source>
</evidence>
<dbReference type="InterPro" id="IPR029030">
    <property type="entry name" value="Caspase-like_dom_sf"/>
</dbReference>
<dbReference type="GO" id="GO:0005524">
    <property type="term" value="F:ATP binding"/>
    <property type="evidence" value="ECO:0007669"/>
    <property type="project" value="UniProtKB-UniRule"/>
</dbReference>
<dbReference type="Gene3D" id="3.40.50.300">
    <property type="entry name" value="P-loop containing nucleotide triphosphate hydrolases"/>
    <property type="match status" value="4"/>
</dbReference>
<dbReference type="PROSITE" id="PS50901">
    <property type="entry name" value="FTSK"/>
    <property type="match status" value="4"/>
</dbReference>
<dbReference type="RefSeq" id="WP_163825475.1">
    <property type="nucleotide sequence ID" value="NZ_JAAGUY010000016.1"/>
</dbReference>
<dbReference type="SUPFAM" id="SSF52540">
    <property type="entry name" value="P-loop containing nucleoside triphosphate hydrolases"/>
    <property type="match status" value="4"/>
</dbReference>
<dbReference type="InterPro" id="IPR050206">
    <property type="entry name" value="FtsK/SpoIIIE/SftA"/>
</dbReference>
<comment type="caution">
    <text evidence="7">The sequence shown here is derived from an EMBL/GenBank/DDBJ whole genome shotgun (WGS) entry which is preliminary data.</text>
</comment>
<protein>
    <submittedName>
        <fullName evidence="7">Type VII secretion protein EccCb</fullName>
    </submittedName>
</protein>
<feature type="domain" description="FtsK" evidence="6">
    <location>
        <begin position="1220"/>
        <end position="1405"/>
    </location>
</feature>
<evidence type="ECO:0000256" key="1">
    <source>
        <dbReference type="ARBA" id="ARBA00022737"/>
    </source>
</evidence>
<gene>
    <name evidence="7" type="primary">eccCb</name>
    <name evidence="7" type="ORF">GV789_18155</name>
</gene>
<dbReference type="GO" id="GO:0004197">
    <property type="term" value="F:cysteine-type endopeptidase activity"/>
    <property type="evidence" value="ECO:0007669"/>
    <property type="project" value="InterPro"/>
</dbReference>
<dbReference type="InterPro" id="IPR002543">
    <property type="entry name" value="FtsK_dom"/>
</dbReference>
<dbReference type="PROSITE" id="PS50208">
    <property type="entry name" value="CASPASE_P20"/>
    <property type="match status" value="1"/>
</dbReference>
<feature type="binding site" evidence="4">
    <location>
        <begin position="943"/>
        <end position="950"/>
    </location>
    <ligand>
        <name>ATP</name>
        <dbReference type="ChEBI" id="CHEBI:30616"/>
    </ligand>
</feature>
<keyword evidence="1" id="KW-0677">Repeat</keyword>
<dbReference type="InterPro" id="IPR001309">
    <property type="entry name" value="Pept_C14_p20"/>
</dbReference>
<dbReference type="NCBIfam" id="TIGR03925">
    <property type="entry name" value="T7SS_EccC_b"/>
    <property type="match status" value="1"/>
</dbReference>
<feature type="domain" description="FtsK" evidence="6">
    <location>
        <begin position="307"/>
        <end position="495"/>
    </location>
</feature>
<feature type="binding site" evidence="4">
    <location>
        <begin position="325"/>
        <end position="332"/>
    </location>
    <ligand>
        <name>ATP</name>
        <dbReference type="ChEBI" id="CHEBI:30616"/>
    </ligand>
</feature>
<feature type="domain" description="Caspase family p20" evidence="5">
    <location>
        <begin position="6"/>
        <end position="135"/>
    </location>
</feature>
<evidence type="ECO:0000259" key="5">
    <source>
        <dbReference type="PROSITE" id="PS50208"/>
    </source>
</evidence>
<dbReference type="PANTHER" id="PTHR22683:SF1">
    <property type="entry name" value="TYPE VII SECRETION SYSTEM PROTEIN ESSC"/>
    <property type="match status" value="1"/>
</dbReference>
<feature type="binding site" evidence="4">
    <location>
        <begin position="633"/>
        <end position="640"/>
    </location>
    <ligand>
        <name>ATP</name>
        <dbReference type="ChEBI" id="CHEBI:30616"/>
    </ligand>
</feature>
<reference evidence="7 8" key="1">
    <citation type="submission" date="2020-01" db="EMBL/GenBank/DDBJ databases">
        <title>Genetics and antimicrobial susceptibilities of Nocardia species isolated from the soil; a comparison with species isolated from humans.</title>
        <authorList>
            <person name="Carrasco G."/>
            <person name="Monzon S."/>
            <person name="Sansegundo M."/>
            <person name="Garcia E."/>
            <person name="Garrido N."/>
            <person name="Medina M.J."/>
            <person name="Villalon P."/>
            <person name="Ramirez-Arocha A.C."/>
            <person name="Jimenez P."/>
            <person name="Cuesta I."/>
            <person name="Valdezate S."/>
        </authorList>
    </citation>
    <scope>NUCLEOTIDE SEQUENCE [LARGE SCALE GENOMIC DNA]</scope>
    <source>
        <strain evidence="7 8">CNM20110639</strain>
    </source>
</reference>
<dbReference type="InterPro" id="IPR027417">
    <property type="entry name" value="P-loop_NTPase"/>
</dbReference>
<dbReference type="EMBL" id="JAAGUZ010000049">
    <property type="protein sequence ID" value="NEW46355.1"/>
    <property type="molecule type" value="Genomic_DNA"/>
</dbReference>
<dbReference type="GO" id="GO:0006508">
    <property type="term" value="P:proteolysis"/>
    <property type="evidence" value="ECO:0007669"/>
    <property type="project" value="InterPro"/>
</dbReference>
<dbReference type="InterPro" id="IPR023837">
    <property type="entry name" value="EccCb-like_Actinobacteria"/>
</dbReference>
<dbReference type="InterPro" id="IPR003593">
    <property type="entry name" value="AAA+_ATPase"/>
</dbReference>
<dbReference type="SMART" id="SM00382">
    <property type="entry name" value="AAA"/>
    <property type="match status" value="4"/>
</dbReference>
<evidence type="ECO:0000259" key="6">
    <source>
        <dbReference type="PROSITE" id="PS50901"/>
    </source>
</evidence>
<feature type="domain" description="FtsK" evidence="6">
    <location>
        <begin position="610"/>
        <end position="809"/>
    </location>
</feature>
<keyword evidence="2 4" id="KW-0547">Nucleotide-binding</keyword>
<evidence type="ECO:0000256" key="2">
    <source>
        <dbReference type="ARBA" id="ARBA00022741"/>
    </source>
</evidence>
<sequence length="1440" mass="155460">MSSPAGQRIALFIANDTYHFDGLSRLYAPVSDAEQLRELLRDPEIGGFRPTDLLVNESKAEIERSIERLFRGACPDDVVLLYFSGHGLRTRQNLYLATSNTDPQLLSSTGISATFIRELIKDSAAAAKVILLDCCYSGAFLGADVMKSTPTIDDVGQELAAGDGICVLTATSAVETAEDGRGAADQSAPLSIFTAAMVKGIGTGLADNGSGRISAHDLWTYTLAEVRSRTSRQTPNHYGLLKDEVYIAKVRRRHPGNAEVGDRVQLGGLLGRLEQDSALGLRAEAWWGTGRLKVPIGQERRTDGAAGETVWLDLAGPDGNLLVIGRAGAGKSTLLRTLAGSLALTHAPDEAQIYVLESSNRLGSMGALPHIAGVAGDDEPEQVLSLLQTLVAEIRARKKMYRANNIDSPASLRAARSVLVGGPAADIFLLLDRWGDFCEQIPDFAAILRHVASAGPEYGVHVVATARDWTEAPDWLADLLPAHIELRLHRPHESRIHSERAGRLPDGPGWALYRGRPFRVAMPDLRELPPDKMVLPDLADGAAELVSRVAGAWPTRPADGEVRRPSFGGNVDFADLFGIGADDRLDLEVAWQHRSKHERLRIPIGVTHQGETVELDLKQVGESGMGQYGLLVGATGSGKSMLLKDIVLGLAVTHPPEAVNFLLVDFRGSETFDGLQPLPHVSAVVNALAAELPLVDRLMATLAGEIERRRQALRRHNCADLAAYESARRRGRDLEALPALVLVIDEFTELLAQKPDFGDTLVAIARRGRALGLHLLLASARLEGYRLGPFEAYLSFRIGLRMFSAAESRMVLGVPDAYELPSTPGFAYLKADAAAPIRFKTAYLARPERRHDQDSETRGVQRTLLDSLVSQVRAAGEQARRIWLPPLSEPVTVAELLSDRRWAPGGFGKLELPVGIVDDPFEQAQRALVLSLGGDDGNVAVVGGTRAGKSTALATIVLSAAASHTPEQVQFYLLDIGGSLADLDTVPHVGAVVGRNEPDRMRRTVAEVATVLSTRRRRFQEWGVGSMAEFRRRRDIASDPVRSDEFGDVFLVVDDWGYARRHDETLEQQLIDLTADGLGYGVHVIVSAVRWAHLRPVFRERFGTKLELRLDDPGESEFTRNDAARVPGTPGRGVIRAGTAVKAMMMALPRLEPEPDPGAAPHAALASARMLAQRYPDRRAPEVRALPTRVARENVLAIAAAEGIEQTAGHLVVGLRATDLAPLVLDFTKQPHLLVFGDADSGKTTLLANIVDGIGRSATTDDAAIVIIDPARKLLDVSAGLPHVVRYSPSAQGISGSVDTITQYIEKRAAGPDVSPQQLRDRSWWHGPELFVIIDDYERVCAASTGNPLAPLAEHLAHGHDIGLHVIIARSSSGAGLALHDPVLGRMRDLGVDGVVLSGSPEEGALLGAVRPATQPPGRGTYVTRSRPPELVQISYLPQL</sequence>
<name>A0A6P1D6T1_9NOCA</name>
<dbReference type="NCBIfam" id="NF047832">
    <property type="entry name" value="caspase_w_EACC1"/>
    <property type="match status" value="1"/>
</dbReference>
<evidence type="ECO:0000256" key="4">
    <source>
        <dbReference type="PROSITE-ProRule" id="PRU00289"/>
    </source>
</evidence>
<dbReference type="Proteomes" id="UP000468928">
    <property type="component" value="Unassembled WGS sequence"/>
</dbReference>
<dbReference type="PANTHER" id="PTHR22683">
    <property type="entry name" value="SPORULATION PROTEIN RELATED"/>
    <property type="match status" value="1"/>
</dbReference>
<organism evidence="7 8">
    <name type="scientific">Nocardia cyriacigeorgica</name>
    <dbReference type="NCBI Taxonomy" id="135487"/>
    <lineage>
        <taxon>Bacteria</taxon>
        <taxon>Bacillati</taxon>
        <taxon>Actinomycetota</taxon>
        <taxon>Actinomycetes</taxon>
        <taxon>Mycobacteriales</taxon>
        <taxon>Nocardiaceae</taxon>
        <taxon>Nocardia</taxon>
    </lineage>
</organism>